<reference evidence="1" key="1">
    <citation type="submission" date="2021-06" db="EMBL/GenBank/DDBJ databases">
        <title>Complete genome sequence of Stenotrophomonas maltophilia phage Siara.</title>
        <authorList>
            <person name="Marmion J."/>
            <person name="Tate N."/>
            <person name="Clark J."/>
            <person name="Le T."/>
            <person name="Liu M."/>
            <person name="Burrowes B."/>
            <person name="Gill J."/>
        </authorList>
    </citation>
    <scope>NUCLEOTIDE SEQUENCE</scope>
</reference>
<dbReference type="Proteomes" id="UP000827319">
    <property type="component" value="Segment"/>
</dbReference>
<dbReference type="EMBL" id="MZ326859">
    <property type="protein sequence ID" value="QYW02091.1"/>
    <property type="molecule type" value="Genomic_DNA"/>
</dbReference>
<accession>A0AAE7WM99</accession>
<dbReference type="GO" id="GO:0008233">
    <property type="term" value="F:peptidase activity"/>
    <property type="evidence" value="ECO:0007669"/>
    <property type="project" value="UniProtKB-KW"/>
</dbReference>
<sequence length="75" mass="8791">MLTKNDLVVGKKYWLVVNAWGEEAIRPCRLIELKPVNKEKFGDVSLVRLYDDEDDKEVPLSKVDDICRFVERTHD</sequence>
<protein>
    <submittedName>
        <fullName evidence="1">Protease</fullName>
    </submittedName>
</protein>
<evidence type="ECO:0000313" key="1">
    <source>
        <dbReference type="EMBL" id="QYW02091.1"/>
    </source>
</evidence>
<keyword evidence="2" id="KW-1185">Reference proteome</keyword>
<evidence type="ECO:0000313" key="2">
    <source>
        <dbReference type="Proteomes" id="UP000827319"/>
    </source>
</evidence>
<dbReference type="GO" id="GO:0006508">
    <property type="term" value="P:proteolysis"/>
    <property type="evidence" value="ECO:0007669"/>
    <property type="project" value="UniProtKB-KW"/>
</dbReference>
<organism evidence="1 2">
    <name type="scientific">Stenotrophomonas phage Siara</name>
    <dbReference type="NCBI Taxonomy" id="2859658"/>
    <lineage>
        <taxon>Viruses</taxon>
        <taxon>Duplodnaviria</taxon>
        <taxon>Heunggongvirae</taxon>
        <taxon>Uroviricota</taxon>
        <taxon>Caudoviricetes</taxon>
        <taxon>Beaumontvirinae</taxon>
        <taxon>Siaravirus</taxon>
        <taxon>Siaravirus siara</taxon>
    </lineage>
</organism>
<keyword evidence="1" id="KW-0645">Protease</keyword>
<keyword evidence="1" id="KW-0378">Hydrolase</keyword>
<gene>
    <name evidence="1" type="ORF">CPT_Siara_091</name>
</gene>
<proteinExistence type="predicted"/>
<name>A0AAE7WM99_9CAUD</name>